<dbReference type="PANTHER" id="PTHR30532">
    <property type="entry name" value="IRON III DICITRATE-BINDING PERIPLASMIC PROTEIN"/>
    <property type="match status" value="1"/>
</dbReference>
<feature type="domain" description="Fe/B12 periplasmic-binding" evidence="6">
    <location>
        <begin position="71"/>
        <end position="343"/>
    </location>
</feature>
<dbReference type="SUPFAM" id="SSF53807">
    <property type="entry name" value="Helical backbone' metal receptor"/>
    <property type="match status" value="1"/>
</dbReference>
<dbReference type="RefSeq" id="WP_106191934.1">
    <property type="nucleotide sequence ID" value="NZ_PVTF01000010.1"/>
</dbReference>
<name>A0A2T0SV57_9PSEU</name>
<dbReference type="PANTHER" id="PTHR30532:SF24">
    <property type="entry name" value="FERRIC ENTEROBACTIN-BINDING PERIPLASMIC PROTEIN FEPB"/>
    <property type="match status" value="1"/>
</dbReference>
<dbReference type="GO" id="GO:1901678">
    <property type="term" value="P:iron coordination entity transport"/>
    <property type="evidence" value="ECO:0007669"/>
    <property type="project" value="UniProtKB-ARBA"/>
</dbReference>
<evidence type="ECO:0000256" key="4">
    <source>
        <dbReference type="ARBA" id="ARBA00022729"/>
    </source>
</evidence>
<comment type="similarity">
    <text evidence="2">Belongs to the bacterial solute-binding protein 8 family.</text>
</comment>
<dbReference type="Pfam" id="PF01497">
    <property type="entry name" value="Peripla_BP_2"/>
    <property type="match status" value="1"/>
</dbReference>
<feature type="signal peptide" evidence="5">
    <location>
        <begin position="1"/>
        <end position="29"/>
    </location>
</feature>
<dbReference type="InterPro" id="IPR051313">
    <property type="entry name" value="Bact_iron-sidero_bind"/>
</dbReference>
<feature type="chain" id="PRO_5038544417" evidence="5">
    <location>
        <begin position="30"/>
        <end position="343"/>
    </location>
</feature>
<organism evidence="7 8">
    <name type="scientific">Umezawaea tangerina</name>
    <dbReference type="NCBI Taxonomy" id="84725"/>
    <lineage>
        <taxon>Bacteria</taxon>
        <taxon>Bacillati</taxon>
        <taxon>Actinomycetota</taxon>
        <taxon>Actinomycetes</taxon>
        <taxon>Pseudonocardiales</taxon>
        <taxon>Pseudonocardiaceae</taxon>
        <taxon>Umezawaea</taxon>
    </lineage>
</organism>
<evidence type="ECO:0000256" key="5">
    <source>
        <dbReference type="SAM" id="SignalP"/>
    </source>
</evidence>
<dbReference type="Gene3D" id="3.40.50.1980">
    <property type="entry name" value="Nitrogenase molybdenum iron protein domain"/>
    <property type="match status" value="2"/>
</dbReference>
<dbReference type="OrthoDB" id="1846031at2"/>
<keyword evidence="3" id="KW-0813">Transport</keyword>
<dbReference type="Proteomes" id="UP000239494">
    <property type="component" value="Unassembled WGS sequence"/>
</dbReference>
<comment type="subcellular location">
    <subcellularLocation>
        <location evidence="1">Cell envelope</location>
    </subcellularLocation>
</comment>
<protein>
    <submittedName>
        <fullName evidence="7">Iron complex transport system substrate-binding protein</fullName>
    </submittedName>
</protein>
<dbReference type="CDD" id="cd01146">
    <property type="entry name" value="FhuD"/>
    <property type="match status" value="1"/>
</dbReference>
<sequence length="343" mass="36982">MSSMSTPAARAVRRLPVAAVALVATLLLAACGGGATTSTGSGTSAAPAGGAFPVKVEHKYGTTEVKAEPKRVVTLGLSDQDVVLALGTKPVGAVDWFKETPYGKWPWTKSLWGDTPPEVVGERDEYNLEKIAGLKPDLILAQYSGMKQEQYDTLSKIAPVVAQPTGFEDYQAPWQDMARLAGKALGKSDQVQKLIKDIDDEFAAAKTAHPEFTGKTAVVADAYQPGTYSLFSPNDPKMLFLSQLGFVVPDKLKEAVGKENVVDFSYERFDVVDVDRLVWLTTDPASAEQIKGEALYKGLKVVQDKHDLFVPYDEPPIGAAMSFNTVLSIPYALDQMLPLLAAK</sequence>
<evidence type="ECO:0000256" key="1">
    <source>
        <dbReference type="ARBA" id="ARBA00004196"/>
    </source>
</evidence>
<evidence type="ECO:0000256" key="2">
    <source>
        <dbReference type="ARBA" id="ARBA00008814"/>
    </source>
</evidence>
<dbReference type="GO" id="GO:0030288">
    <property type="term" value="C:outer membrane-bounded periplasmic space"/>
    <property type="evidence" value="ECO:0007669"/>
    <property type="project" value="TreeGrafter"/>
</dbReference>
<evidence type="ECO:0000313" key="7">
    <source>
        <dbReference type="EMBL" id="PRY37288.1"/>
    </source>
</evidence>
<keyword evidence="4 5" id="KW-0732">Signal</keyword>
<reference evidence="7 8" key="1">
    <citation type="submission" date="2018-03" db="EMBL/GenBank/DDBJ databases">
        <title>Genomic Encyclopedia of Archaeal and Bacterial Type Strains, Phase II (KMG-II): from individual species to whole genera.</title>
        <authorList>
            <person name="Goeker M."/>
        </authorList>
    </citation>
    <scope>NUCLEOTIDE SEQUENCE [LARGE SCALE GENOMIC DNA]</scope>
    <source>
        <strain evidence="7 8">DSM 44720</strain>
    </source>
</reference>
<evidence type="ECO:0000259" key="6">
    <source>
        <dbReference type="PROSITE" id="PS50983"/>
    </source>
</evidence>
<dbReference type="InterPro" id="IPR002491">
    <property type="entry name" value="ABC_transptr_periplasmic_BD"/>
</dbReference>
<proteinExistence type="inferred from homology"/>
<gene>
    <name evidence="7" type="ORF">CLV43_11099</name>
</gene>
<keyword evidence="8" id="KW-1185">Reference proteome</keyword>
<evidence type="ECO:0000313" key="8">
    <source>
        <dbReference type="Proteomes" id="UP000239494"/>
    </source>
</evidence>
<comment type="caution">
    <text evidence="7">The sequence shown here is derived from an EMBL/GenBank/DDBJ whole genome shotgun (WGS) entry which is preliminary data.</text>
</comment>
<dbReference type="PROSITE" id="PS50983">
    <property type="entry name" value="FE_B12_PBP"/>
    <property type="match status" value="1"/>
</dbReference>
<dbReference type="EMBL" id="PVTF01000010">
    <property type="protein sequence ID" value="PRY37288.1"/>
    <property type="molecule type" value="Genomic_DNA"/>
</dbReference>
<accession>A0A2T0SV57</accession>
<dbReference type="AlphaFoldDB" id="A0A2T0SV57"/>
<evidence type="ECO:0000256" key="3">
    <source>
        <dbReference type="ARBA" id="ARBA00022448"/>
    </source>
</evidence>